<proteinExistence type="predicted"/>
<evidence type="ECO:0000313" key="3">
    <source>
        <dbReference type="Proteomes" id="UP001316189"/>
    </source>
</evidence>
<evidence type="ECO:0000256" key="1">
    <source>
        <dbReference type="SAM" id="Phobius"/>
    </source>
</evidence>
<keyword evidence="3" id="KW-1185">Reference proteome</keyword>
<keyword evidence="1" id="KW-1133">Transmembrane helix</keyword>
<keyword evidence="1" id="KW-0472">Membrane</keyword>
<organism evidence="2 3">
    <name type="scientific">Cellulomonas chengniuliangii</name>
    <dbReference type="NCBI Taxonomy" id="2968084"/>
    <lineage>
        <taxon>Bacteria</taxon>
        <taxon>Bacillati</taxon>
        <taxon>Actinomycetota</taxon>
        <taxon>Actinomycetes</taxon>
        <taxon>Micrococcales</taxon>
        <taxon>Cellulomonadaceae</taxon>
        <taxon>Cellulomonas</taxon>
    </lineage>
</organism>
<evidence type="ECO:0000313" key="2">
    <source>
        <dbReference type="EMBL" id="UUI74739.1"/>
    </source>
</evidence>
<accession>A0ABY5KYK0</accession>
<name>A0ABY5KYK0_9CELL</name>
<feature type="transmembrane region" description="Helical" evidence="1">
    <location>
        <begin position="42"/>
        <end position="60"/>
    </location>
</feature>
<protein>
    <submittedName>
        <fullName evidence="2">Uncharacterized protein</fullName>
    </submittedName>
</protein>
<dbReference type="Proteomes" id="UP001316189">
    <property type="component" value="Chromosome"/>
</dbReference>
<feature type="transmembrane region" description="Helical" evidence="1">
    <location>
        <begin position="18"/>
        <end position="36"/>
    </location>
</feature>
<dbReference type="EMBL" id="CP101988">
    <property type="protein sequence ID" value="UUI74739.1"/>
    <property type="molecule type" value="Genomic_DNA"/>
</dbReference>
<reference evidence="2 3" key="1">
    <citation type="submission" date="2022-07" db="EMBL/GenBank/DDBJ databases">
        <title>Novel species in genus cellulomonas.</title>
        <authorList>
            <person name="Ye L."/>
        </authorList>
    </citation>
    <scope>NUCLEOTIDE SEQUENCE [LARGE SCALE GENOMIC DNA]</scope>
    <source>
        <strain evidence="3">zg-Y338</strain>
    </source>
</reference>
<sequence>MARTTTDQPAAPGRVYRILRWVTIAIVISWLVGAALRGEWLFVTVAGAALLAALGMWWVGRSADIRRQRQFEADFGGSLDAVRASLDAERLRGVRDTHGEVEAVRRLREGTPQVSLLQAVELVRSL</sequence>
<keyword evidence="1" id="KW-0812">Transmembrane</keyword>
<gene>
    <name evidence="2" type="ORF">NP064_13225</name>
</gene>
<dbReference type="RefSeq" id="WP_227570399.1">
    <property type="nucleotide sequence ID" value="NZ_CP101988.1"/>
</dbReference>